<dbReference type="EMBL" id="JACOFX010000022">
    <property type="protein sequence ID" value="MBC3910971.1"/>
    <property type="molecule type" value="Genomic_DNA"/>
</dbReference>
<feature type="domain" description="BPP" evidence="2">
    <location>
        <begin position="293"/>
        <end position="616"/>
    </location>
</feature>
<dbReference type="Gene3D" id="2.120.10.30">
    <property type="entry name" value="TolB, C-terminal domain"/>
    <property type="match status" value="2"/>
</dbReference>
<dbReference type="SUPFAM" id="SSF50956">
    <property type="entry name" value="Thermostable phytase (3-phytase)"/>
    <property type="match status" value="2"/>
</dbReference>
<feature type="chain" id="PRO_5045086480" evidence="1">
    <location>
        <begin position="26"/>
        <end position="619"/>
    </location>
</feature>
<feature type="domain" description="BPP" evidence="2">
    <location>
        <begin position="11"/>
        <end position="291"/>
    </location>
</feature>
<dbReference type="RefSeq" id="WP_186956587.1">
    <property type="nucleotide sequence ID" value="NZ_JACOFX010000022.1"/>
</dbReference>
<evidence type="ECO:0000259" key="2">
    <source>
        <dbReference type="PROSITE" id="PS51662"/>
    </source>
</evidence>
<evidence type="ECO:0000256" key="1">
    <source>
        <dbReference type="SAM" id="SignalP"/>
    </source>
</evidence>
<keyword evidence="1" id="KW-0732">Signal</keyword>
<name>A0ABR6ZGV9_9BURK</name>
<gene>
    <name evidence="3" type="ORF">H8L47_25695</name>
</gene>
<dbReference type="PROSITE" id="PS51257">
    <property type="entry name" value="PROKAR_LIPOPROTEIN"/>
    <property type="match status" value="1"/>
</dbReference>
<dbReference type="InterPro" id="IPR003431">
    <property type="entry name" value="B-propeller_Phytase"/>
</dbReference>
<dbReference type="Proteomes" id="UP000646911">
    <property type="component" value="Unassembled WGS sequence"/>
</dbReference>
<dbReference type="InterPro" id="IPR011042">
    <property type="entry name" value="6-blade_b-propeller_TolB-like"/>
</dbReference>
<evidence type="ECO:0000313" key="4">
    <source>
        <dbReference type="Proteomes" id="UP000646911"/>
    </source>
</evidence>
<dbReference type="Pfam" id="PF02333">
    <property type="entry name" value="Phytase"/>
    <property type="match status" value="1"/>
</dbReference>
<accession>A0ABR6ZGV9</accession>
<keyword evidence="4" id="KW-1185">Reference proteome</keyword>
<protein>
    <submittedName>
        <fullName evidence="3">Phytase</fullName>
    </submittedName>
</protein>
<reference evidence="3 4" key="1">
    <citation type="submission" date="2020-08" db="EMBL/GenBank/DDBJ databases">
        <title>Novel species isolated from subtropical streams in China.</title>
        <authorList>
            <person name="Lu H."/>
        </authorList>
    </citation>
    <scope>NUCLEOTIDE SEQUENCE [LARGE SCALE GENOMIC DNA]</scope>
    <source>
        <strain evidence="3 4">NL8W</strain>
    </source>
</reference>
<proteinExistence type="predicted"/>
<sequence>MMKTKYLISSLAFLAAFSCSASASAASLPPAVAGRAQEIVALPDGGWLLLDKQGLRLLDAAGKERSKVSLRAKHLDARPHADGMLAVFMDADTQKTYAYVADVKTGKMRLQTSMASPDFSLESLCLYRDAQQLDHVFLIGKEGQSEQWVMHNDSAQLVRKLALPPHSKHCRVDDQSRTLYLNAPDSGVWAFTAEAETSAKLKPVAMAAPFGKLQGGASAISAAPGGVAVLDAKGRKLHLYRQKEGQHFQPAQVVNLPYSAANIQVQTANGKLDMLLLDEQAKTWRGSSTAWMHTAASPEVTVIEPAVQTNTVARYGDAADDPAIWVHPQDATLSRVLGTNKKQGLLVYDMQGKQTQLLESGRLNNVDVRQNIKWGQQSFDIAMATQRDENSLVLYVINGQGQVSEAARFATKLDKIYGFCLYQPRTGGLEAFVNDKDGTFQQFRITHNEQGFSSSLVRNFKLGSQPEACVADDKTDRLFIGEEKRGVWVTSAKADQPADMQMVMPVGKQLVADVEGLSIYFGEKANYLLVSSQGDNSYLVLETQAPYRLRGKFRIGLNLAKGIDGTSETDGLDVSAVNFGGEFANGMLVVQDGYKRLPDGTQNFKYIAWKAIAKAFKLD</sequence>
<feature type="signal peptide" evidence="1">
    <location>
        <begin position="1"/>
        <end position="25"/>
    </location>
</feature>
<organism evidence="3 4">
    <name type="scientific">Undibacterium umbellatum</name>
    <dbReference type="NCBI Taxonomy" id="2762300"/>
    <lineage>
        <taxon>Bacteria</taxon>
        <taxon>Pseudomonadati</taxon>
        <taxon>Pseudomonadota</taxon>
        <taxon>Betaproteobacteria</taxon>
        <taxon>Burkholderiales</taxon>
        <taxon>Oxalobacteraceae</taxon>
        <taxon>Undibacterium</taxon>
    </lineage>
</organism>
<comment type="caution">
    <text evidence="3">The sequence shown here is derived from an EMBL/GenBank/DDBJ whole genome shotgun (WGS) entry which is preliminary data.</text>
</comment>
<evidence type="ECO:0000313" key="3">
    <source>
        <dbReference type="EMBL" id="MBC3910971.1"/>
    </source>
</evidence>
<dbReference type="PROSITE" id="PS51662">
    <property type="entry name" value="BP_PHYTASE"/>
    <property type="match status" value="2"/>
</dbReference>